<dbReference type="NCBIfam" id="TIGR00229">
    <property type="entry name" value="sensory_box"/>
    <property type="match status" value="1"/>
</dbReference>
<keyword evidence="6" id="KW-0145">Chemotaxis</keyword>
<dbReference type="SMART" id="SM00138">
    <property type="entry name" value="MeTrc"/>
    <property type="match status" value="1"/>
</dbReference>
<evidence type="ECO:0000259" key="10">
    <source>
        <dbReference type="PROSITE" id="PS50122"/>
    </source>
</evidence>
<dbReference type="Proteomes" id="UP001167796">
    <property type="component" value="Unassembled WGS sequence"/>
</dbReference>
<feature type="domain" description="CheB-type methylesterase" evidence="10">
    <location>
        <begin position="89"/>
        <end position="272"/>
    </location>
</feature>
<dbReference type="Gene3D" id="3.40.50.180">
    <property type="entry name" value="Methylesterase CheB, C-terminal domain"/>
    <property type="match status" value="1"/>
</dbReference>
<feature type="domain" description="CheR-type methyltransferase" evidence="11">
    <location>
        <begin position="291"/>
        <end position="540"/>
    </location>
</feature>
<dbReference type="PROSITE" id="PS50112">
    <property type="entry name" value="PAS"/>
    <property type="match status" value="1"/>
</dbReference>
<evidence type="ECO:0000259" key="9">
    <source>
        <dbReference type="PROSITE" id="PS50112"/>
    </source>
</evidence>
<dbReference type="Gene3D" id="3.30.450.20">
    <property type="entry name" value="PAS domain"/>
    <property type="match status" value="2"/>
</dbReference>
<keyword evidence="5" id="KW-0949">S-adenosyl-L-methionine</keyword>
<dbReference type="SUPFAM" id="SSF53335">
    <property type="entry name" value="S-adenosyl-L-methionine-dependent methyltransferases"/>
    <property type="match status" value="1"/>
</dbReference>
<dbReference type="InterPro" id="IPR035909">
    <property type="entry name" value="CheB_C"/>
</dbReference>
<evidence type="ECO:0000256" key="3">
    <source>
        <dbReference type="ARBA" id="ARBA00022603"/>
    </source>
</evidence>
<dbReference type="RefSeq" id="WP_305010791.1">
    <property type="nucleotide sequence ID" value="NZ_JAUQSX010000003.1"/>
</dbReference>
<reference evidence="12" key="1">
    <citation type="submission" date="2023-07" db="EMBL/GenBank/DDBJ databases">
        <authorList>
            <person name="Kim M.K."/>
        </authorList>
    </citation>
    <scope>NUCLEOTIDE SEQUENCE</scope>
    <source>
        <strain evidence="12">M29</strain>
    </source>
</reference>
<feature type="coiled-coil region" evidence="7">
    <location>
        <begin position="742"/>
        <end position="807"/>
    </location>
</feature>
<dbReference type="PRINTS" id="PR00996">
    <property type="entry name" value="CHERMTFRASE"/>
</dbReference>
<dbReference type="InterPro" id="IPR000673">
    <property type="entry name" value="Sig_transdc_resp-reg_Me-estase"/>
</dbReference>
<dbReference type="Pfam" id="PF08448">
    <property type="entry name" value="PAS_4"/>
    <property type="match status" value="1"/>
</dbReference>
<dbReference type="InterPro" id="IPR000014">
    <property type="entry name" value="PAS"/>
</dbReference>
<evidence type="ECO:0000256" key="4">
    <source>
        <dbReference type="ARBA" id="ARBA00022679"/>
    </source>
</evidence>
<dbReference type="InterPro" id="IPR013656">
    <property type="entry name" value="PAS_4"/>
</dbReference>
<evidence type="ECO:0000259" key="11">
    <source>
        <dbReference type="PROSITE" id="PS50123"/>
    </source>
</evidence>
<dbReference type="InterPro" id="IPR050903">
    <property type="entry name" value="Bact_Chemotaxis_MeTrfase"/>
</dbReference>
<name>A0ABT9A8D3_9BACT</name>
<feature type="active site" evidence="6">
    <location>
        <position position="122"/>
    </location>
</feature>
<dbReference type="GO" id="GO:0032259">
    <property type="term" value="P:methylation"/>
    <property type="evidence" value="ECO:0007669"/>
    <property type="project" value="UniProtKB-KW"/>
</dbReference>
<dbReference type="GO" id="GO:0008168">
    <property type="term" value="F:methyltransferase activity"/>
    <property type="evidence" value="ECO:0007669"/>
    <property type="project" value="UniProtKB-KW"/>
</dbReference>
<dbReference type="PROSITE" id="PS50122">
    <property type="entry name" value="CHEB"/>
    <property type="match status" value="1"/>
</dbReference>
<dbReference type="Gene3D" id="3.40.50.150">
    <property type="entry name" value="Vaccinia Virus protein VP39"/>
    <property type="match status" value="1"/>
</dbReference>
<comment type="catalytic activity">
    <reaction evidence="1">
        <text>L-glutamyl-[protein] + S-adenosyl-L-methionine = [protein]-L-glutamate 5-O-methyl ester + S-adenosyl-L-homocysteine</text>
        <dbReference type="Rhea" id="RHEA:24452"/>
        <dbReference type="Rhea" id="RHEA-COMP:10208"/>
        <dbReference type="Rhea" id="RHEA-COMP:10311"/>
        <dbReference type="ChEBI" id="CHEBI:29973"/>
        <dbReference type="ChEBI" id="CHEBI:57856"/>
        <dbReference type="ChEBI" id="CHEBI:59789"/>
        <dbReference type="ChEBI" id="CHEBI:82795"/>
        <dbReference type="EC" id="2.1.1.80"/>
    </reaction>
</comment>
<dbReference type="InterPro" id="IPR000780">
    <property type="entry name" value="CheR_MeTrfase"/>
</dbReference>
<evidence type="ECO:0000256" key="6">
    <source>
        <dbReference type="PROSITE-ProRule" id="PRU00050"/>
    </source>
</evidence>
<sequence length="1049" mass="116905">MGAAFWDKFVVGQWVAAGWLPCGRAIAPGGVSTIPFPMKPNDPAQPSDEPGIFITPGEDMPRDADEPATPTMLREAARPEDAAADKFPLVGLGGSAGSLAAFEQFFRAMPADSGMAFVVVTHLSPDQDSALARVLGQFTGMPVLEAEDGLRVRPNHVYVIPPNRDMSILHGMLLLFAPTQPTGRRLPIDFFFQSLAKDARERAVCVVCSGLGSDGTLGLKMVMENFGMVMVQDPATAEFDSMPRSALATEFVDYVLPADELPAKLLEYARHPDTRPRREEPESTSKPAHALQKIFLLIRAQTGHDFSFYKRNTVFRRIERRMNSHQINEFTHYVRYLQENPDEVEALFKELLIGVTKFFRDREAFDNLKARLLPLLRQKPADSTVRVWAPGCSTGEEAYSLAMTLLECLDGVDRSKYLKIQIFATDINPDGIDFARNALYSENIVPDVSPERLRRFFTKSNEGYRIKKEVRDAVVFAVHDLNKDAPFTKLDLLVCRNLLIYLSAELQRNLIPVFHYALNPSGLLFLGPSENLTGFQDLFQSLDVKWKISRRTDTPASVTRLAAFPFSLARLPAPAVSASASGPMNPHSVRKEGPFASLVQRVLLRQYTPPAVVINAKGEIMYVNGRTGRYLEPAPGISGMNIFDMAREELNYELSAAVDKASTTHEAVVSENVKLRLDAGVQLVRVTVKPLEESEQLAGLLLVVFEEQPTPRKVRLGKAGPPPDPDRDAQQQVLEKELQYTKHRLQTTIEEMESSVEELKSTNEELQSANEELQSTNEEAMTNKEEMQSLNEELMTLNMQYLNKTEELSQAANDMKNLLDATEIATIFLDNEMVIKRFTPPVHRIISLLPADVGRPITHFAHTLRHESLEQDLRHVLNRLVTVEAIIQTTRGEWYAMRILPYRTLDNYISGAVITFTDITGLKNLEAELQKATRFAESIVETMREPLLVLDAQQRVLAVSQAFATLFGLDAVEVKGQPLRELDGGVWQQPALRQRLEAALAQGSKAFDDVEFTADFPATGPRTLRLYGRALTSHGTPTGPLLLGVEVVA</sequence>
<protein>
    <recommendedName>
        <fullName evidence="2">protein-glutamate O-methyltransferase</fullName>
        <ecNumber evidence="2">2.1.1.80</ecNumber>
    </recommendedName>
</protein>
<evidence type="ECO:0000313" key="13">
    <source>
        <dbReference type="Proteomes" id="UP001167796"/>
    </source>
</evidence>
<dbReference type="SUPFAM" id="SSF47757">
    <property type="entry name" value="Chemotaxis receptor methyltransferase CheR, N-terminal domain"/>
    <property type="match status" value="1"/>
</dbReference>
<comment type="caution">
    <text evidence="12">The sequence shown here is derived from an EMBL/GenBank/DDBJ whole genome shotgun (WGS) entry which is preliminary data.</text>
</comment>
<dbReference type="SUPFAM" id="SSF55785">
    <property type="entry name" value="PYP-like sensor domain (PAS domain)"/>
    <property type="match status" value="2"/>
</dbReference>
<organism evidence="12 13">
    <name type="scientific">Hymenobacter mellowenesis</name>
    <dbReference type="NCBI Taxonomy" id="3063995"/>
    <lineage>
        <taxon>Bacteria</taxon>
        <taxon>Pseudomonadati</taxon>
        <taxon>Bacteroidota</taxon>
        <taxon>Cytophagia</taxon>
        <taxon>Cytophagales</taxon>
        <taxon>Hymenobacteraceae</taxon>
        <taxon>Hymenobacter</taxon>
    </lineage>
</organism>
<feature type="region of interest" description="Disordered" evidence="8">
    <location>
        <begin position="36"/>
        <end position="67"/>
    </location>
</feature>
<dbReference type="InterPro" id="IPR029063">
    <property type="entry name" value="SAM-dependent_MTases_sf"/>
</dbReference>
<dbReference type="PROSITE" id="PS50123">
    <property type="entry name" value="CHER"/>
    <property type="match status" value="1"/>
</dbReference>
<keyword evidence="3 12" id="KW-0489">Methyltransferase</keyword>
<dbReference type="Pfam" id="PF13596">
    <property type="entry name" value="PAS_10"/>
    <property type="match status" value="1"/>
</dbReference>
<gene>
    <name evidence="12" type="ORF">Q5H92_07035</name>
</gene>
<evidence type="ECO:0000256" key="8">
    <source>
        <dbReference type="SAM" id="MobiDB-lite"/>
    </source>
</evidence>
<dbReference type="Pfam" id="PF03705">
    <property type="entry name" value="CheR_N"/>
    <property type="match status" value="1"/>
</dbReference>
<dbReference type="InterPro" id="IPR022642">
    <property type="entry name" value="CheR_C"/>
</dbReference>
<evidence type="ECO:0000256" key="1">
    <source>
        <dbReference type="ARBA" id="ARBA00001541"/>
    </source>
</evidence>
<evidence type="ECO:0000256" key="2">
    <source>
        <dbReference type="ARBA" id="ARBA00012534"/>
    </source>
</evidence>
<accession>A0ABT9A8D3</accession>
<dbReference type="CDD" id="cd16434">
    <property type="entry name" value="CheB-CheR_fusion"/>
    <property type="match status" value="1"/>
</dbReference>
<dbReference type="PANTHER" id="PTHR24422:SF27">
    <property type="entry name" value="PROTEIN-GLUTAMATE O-METHYLTRANSFERASE"/>
    <property type="match status" value="1"/>
</dbReference>
<dbReference type="Pfam" id="PF01339">
    <property type="entry name" value="CheB_methylest"/>
    <property type="match status" value="1"/>
</dbReference>
<evidence type="ECO:0000313" key="12">
    <source>
        <dbReference type="EMBL" id="MDO7846102.1"/>
    </source>
</evidence>
<dbReference type="EC" id="2.1.1.80" evidence="2"/>
<dbReference type="PANTHER" id="PTHR24422">
    <property type="entry name" value="CHEMOTAXIS PROTEIN METHYLTRANSFERASE"/>
    <property type="match status" value="1"/>
</dbReference>
<dbReference type="InterPro" id="IPR036804">
    <property type="entry name" value="CheR_N_sf"/>
</dbReference>
<feature type="active site" evidence="6">
    <location>
        <position position="214"/>
    </location>
</feature>
<dbReference type="EMBL" id="JAUQSX010000003">
    <property type="protein sequence ID" value="MDO7846102.1"/>
    <property type="molecule type" value="Genomic_DNA"/>
</dbReference>
<proteinExistence type="predicted"/>
<feature type="active site" evidence="6">
    <location>
        <position position="95"/>
    </location>
</feature>
<dbReference type="Gene3D" id="1.10.155.10">
    <property type="entry name" value="Chemotaxis receptor methyltransferase CheR, N-terminal domain"/>
    <property type="match status" value="1"/>
</dbReference>
<feature type="domain" description="PAS" evidence="9">
    <location>
        <begin position="932"/>
        <end position="977"/>
    </location>
</feature>
<keyword evidence="6" id="KW-0378">Hydrolase</keyword>
<keyword evidence="13" id="KW-1185">Reference proteome</keyword>
<dbReference type="InterPro" id="IPR022641">
    <property type="entry name" value="CheR_N"/>
</dbReference>
<dbReference type="Pfam" id="PF01739">
    <property type="entry name" value="CheR"/>
    <property type="match status" value="1"/>
</dbReference>
<evidence type="ECO:0000256" key="7">
    <source>
        <dbReference type="SAM" id="Coils"/>
    </source>
</evidence>
<dbReference type="SUPFAM" id="SSF52738">
    <property type="entry name" value="Methylesterase CheB, C-terminal domain"/>
    <property type="match status" value="1"/>
</dbReference>
<dbReference type="InterPro" id="IPR035965">
    <property type="entry name" value="PAS-like_dom_sf"/>
</dbReference>
<keyword evidence="7" id="KW-0175">Coiled coil</keyword>
<keyword evidence="4" id="KW-0808">Transferase</keyword>
<dbReference type="CDD" id="cd00130">
    <property type="entry name" value="PAS"/>
    <property type="match status" value="1"/>
</dbReference>
<dbReference type="SMART" id="SM00091">
    <property type="entry name" value="PAS"/>
    <property type="match status" value="3"/>
</dbReference>
<evidence type="ECO:0000256" key="5">
    <source>
        <dbReference type="ARBA" id="ARBA00022691"/>
    </source>
</evidence>